<feature type="compositionally biased region" description="Basic and acidic residues" evidence="6">
    <location>
        <begin position="1050"/>
        <end position="1068"/>
    </location>
</feature>
<name>A0A9D3MHD0_ANGAN</name>
<dbReference type="InterPro" id="IPR005821">
    <property type="entry name" value="Ion_trans_dom"/>
</dbReference>
<proteinExistence type="predicted"/>
<organism evidence="11 12">
    <name type="scientific">Anguilla anguilla</name>
    <name type="common">European freshwater eel</name>
    <name type="synonym">Muraena anguilla</name>
    <dbReference type="NCBI Taxonomy" id="7936"/>
    <lineage>
        <taxon>Eukaryota</taxon>
        <taxon>Metazoa</taxon>
        <taxon>Chordata</taxon>
        <taxon>Craniata</taxon>
        <taxon>Vertebrata</taxon>
        <taxon>Euteleostomi</taxon>
        <taxon>Actinopterygii</taxon>
        <taxon>Neopterygii</taxon>
        <taxon>Teleostei</taxon>
        <taxon>Anguilliformes</taxon>
        <taxon>Anguillidae</taxon>
        <taxon>Anguilla</taxon>
    </lineage>
</organism>
<dbReference type="Gene3D" id="1.20.5.1010">
    <property type="entry name" value="TRPM, tetramerisation domain"/>
    <property type="match status" value="1"/>
</dbReference>
<protein>
    <recommendedName>
        <fullName evidence="13">Transient receptor potential cation channel subfamily M member 1-like</fullName>
    </recommendedName>
</protein>
<feature type="transmembrane region" description="Helical" evidence="7">
    <location>
        <begin position="516"/>
        <end position="534"/>
    </location>
</feature>
<evidence type="ECO:0000256" key="4">
    <source>
        <dbReference type="ARBA" id="ARBA00023136"/>
    </source>
</evidence>
<evidence type="ECO:0008006" key="13">
    <source>
        <dbReference type="Google" id="ProtNLM"/>
    </source>
</evidence>
<feature type="domain" description="TRPM tetramerisation" evidence="9">
    <location>
        <begin position="645"/>
        <end position="699"/>
    </location>
</feature>
<feature type="compositionally biased region" description="Basic and acidic residues" evidence="6">
    <location>
        <begin position="1026"/>
        <end position="1037"/>
    </location>
</feature>
<feature type="region of interest" description="Disordered" evidence="6">
    <location>
        <begin position="60"/>
        <end position="102"/>
    </location>
</feature>
<keyword evidence="12" id="KW-1185">Reference proteome</keyword>
<feature type="compositionally biased region" description="Basic and acidic residues" evidence="6">
    <location>
        <begin position="752"/>
        <end position="770"/>
    </location>
</feature>
<evidence type="ECO:0000256" key="3">
    <source>
        <dbReference type="ARBA" id="ARBA00022989"/>
    </source>
</evidence>
<dbReference type="Proteomes" id="UP001044222">
    <property type="component" value="Unassembled WGS sequence"/>
</dbReference>
<evidence type="ECO:0000256" key="2">
    <source>
        <dbReference type="ARBA" id="ARBA00022692"/>
    </source>
</evidence>
<dbReference type="PANTHER" id="PTHR13800:SF13">
    <property type="entry name" value="TRANSIENT RECEPTOR POTENTIAL CATION CHANNEL SUBFAMILY M MEMBER 1"/>
    <property type="match status" value="1"/>
</dbReference>
<feature type="transmembrane region" description="Helical" evidence="7">
    <location>
        <begin position="555"/>
        <end position="575"/>
    </location>
</feature>
<feature type="domain" description="Ion transport" evidence="8">
    <location>
        <begin position="427"/>
        <end position="598"/>
    </location>
</feature>
<evidence type="ECO:0000256" key="1">
    <source>
        <dbReference type="ARBA" id="ARBA00004141"/>
    </source>
</evidence>
<dbReference type="Pfam" id="PF16519">
    <property type="entry name" value="TRPM_tetra"/>
    <property type="match status" value="1"/>
</dbReference>
<feature type="compositionally biased region" description="Basic residues" evidence="6">
    <location>
        <begin position="79"/>
        <end position="92"/>
    </location>
</feature>
<dbReference type="EMBL" id="JAFIRN010000005">
    <property type="protein sequence ID" value="KAG5848930.1"/>
    <property type="molecule type" value="Genomic_DNA"/>
</dbReference>
<dbReference type="GO" id="GO:0005886">
    <property type="term" value="C:plasma membrane"/>
    <property type="evidence" value="ECO:0007669"/>
    <property type="project" value="TreeGrafter"/>
</dbReference>
<feature type="compositionally biased region" description="Basic and acidic residues" evidence="6">
    <location>
        <begin position="93"/>
        <end position="102"/>
    </location>
</feature>
<evidence type="ECO:0000313" key="12">
    <source>
        <dbReference type="Proteomes" id="UP001044222"/>
    </source>
</evidence>
<evidence type="ECO:0000256" key="6">
    <source>
        <dbReference type="SAM" id="MobiDB-lite"/>
    </source>
</evidence>
<evidence type="ECO:0000256" key="5">
    <source>
        <dbReference type="ARBA" id="ARBA00034269"/>
    </source>
</evidence>
<evidence type="ECO:0000313" key="11">
    <source>
        <dbReference type="EMBL" id="KAG5848930.1"/>
    </source>
</evidence>
<dbReference type="InterPro" id="IPR032415">
    <property type="entry name" value="TRPM_tetra"/>
</dbReference>
<dbReference type="Pfam" id="PF25508">
    <property type="entry name" value="TRPM2"/>
    <property type="match status" value="1"/>
</dbReference>
<dbReference type="PANTHER" id="PTHR13800">
    <property type="entry name" value="TRANSIENT RECEPTOR POTENTIAL CATION CHANNEL, SUBFAMILY M, MEMBER 6"/>
    <property type="match status" value="1"/>
</dbReference>
<evidence type="ECO:0000259" key="9">
    <source>
        <dbReference type="Pfam" id="PF16519"/>
    </source>
</evidence>
<dbReference type="InterPro" id="IPR057366">
    <property type="entry name" value="TRPM-like"/>
</dbReference>
<comment type="caution">
    <text evidence="11">The sequence shown here is derived from an EMBL/GenBank/DDBJ whole genome shotgun (WGS) entry which is preliminary data.</text>
</comment>
<comment type="catalytic activity">
    <reaction evidence="5">
        <text>Mg(2+)(in) = Mg(2+)(out)</text>
        <dbReference type="Rhea" id="RHEA:29827"/>
        <dbReference type="ChEBI" id="CHEBI:18420"/>
    </reaction>
</comment>
<feature type="compositionally biased region" description="Low complexity" evidence="6">
    <location>
        <begin position="775"/>
        <end position="785"/>
    </location>
</feature>
<keyword evidence="3 7" id="KW-1133">Transmembrane helix</keyword>
<evidence type="ECO:0000259" key="10">
    <source>
        <dbReference type="Pfam" id="PF25508"/>
    </source>
</evidence>
<evidence type="ECO:0000259" key="8">
    <source>
        <dbReference type="Pfam" id="PF00520"/>
    </source>
</evidence>
<feature type="region of interest" description="Disordered" evidence="6">
    <location>
        <begin position="744"/>
        <end position="785"/>
    </location>
</feature>
<dbReference type="InterPro" id="IPR037162">
    <property type="entry name" value="TRPM_tetra_sf"/>
</dbReference>
<dbReference type="InterPro" id="IPR050927">
    <property type="entry name" value="TRPM"/>
</dbReference>
<feature type="compositionally biased region" description="Basic and acidic residues" evidence="6">
    <location>
        <begin position="978"/>
        <end position="1004"/>
    </location>
</feature>
<dbReference type="GO" id="GO:0005262">
    <property type="term" value="F:calcium channel activity"/>
    <property type="evidence" value="ECO:0007669"/>
    <property type="project" value="TreeGrafter"/>
</dbReference>
<feature type="region of interest" description="Disordered" evidence="6">
    <location>
        <begin position="944"/>
        <end position="1068"/>
    </location>
</feature>
<keyword evidence="2 7" id="KW-0812">Transmembrane</keyword>
<sequence>MGSEGQQDIEMAILTALLKGTNASAPDQLSLALAWNRVDIARSQIFVYGHHWPPASALSTATTPIQERHKSPTTGPRTGKGKVRGKKGKGGKAKPEPPEETDPRKLELLNWVNCLERAMMDALVLDRVDFVKLLIENGVNIHHFLTIPRLEELYNTGNLPPDYQITLIDIGLVLEFLMGGAYRCNYTRKSFRTLYNNLYGLKRDDDPRPKGKKKAKKKEEEIDIDVDDPEVSRFQYPFHELMVWAVLMKRQKMALFLWQRGEEAMAKALVACKLYKAMAHESSQSELVEDISQDLDNNSKEFGQLAYELLDQSYKRDEQVAMKLLTYELKNWSKSTCLKLAVAAKHRDFIAHTCSQMLLTDMWMGCLRFGKSPSLKVILGIVFPPSILFLDFRIGEDATYHTSGDHEEGKDKDDDNKSSKVSTLSYLVYLMLYNYIILVKMERWPSLQEWIVIAYIITLGLEKVRQILMSEPGKLKQKINVWLEEYWNITDLVAISTFLLGLLLRLQNEPYMGYGRVIYCVDIIFWYIRVLDIFGVNKYLGPYVMMIGKMMIDMLYFVVIMLVVLMSFGVARQAILHPDEEPTWRLARNIFYMPYWMIYGEVFADSIDHLVLNAEELKNLHEFEEQCVEEYFREKEDEEQSSNNERIRVTSERVENMSMRLEEVNEREHTMKASLQTVDLRLAQLEEFLGRMMNALEKLAGVDTTELCRTRSGASMTADPSSLLRHGSVNSADGYSLYRYHLDQEDAGPQPTEDRDGEERRAHPRVERQGSLRQASTAATPAAGAKEYGQTLEVVAPMDRTWPSSCVDITISPCDQKGDRTGDWVSASTGSIIGGQNQSPLVKVGLKTEKAKLEAAVSYPLERSQSLRYYSPEALSTSPSIASGSKAVSSIVFSPADGEEANWATDYSTFMEQVTRSPTVTGRWTACFEYKVHPSLCGHAPKVSIVRPPEGSPPSAEPEEPAKPKALIAKPETPSRATKREKENERDTGEQTMDTDHLLDEDRIYPSLRSKSLNTNPRKMKATQDSFEKPRAAKSVKDIAGAFGGSIHQSEAKKKRDPNQRMPDETDC</sequence>
<reference evidence="11" key="1">
    <citation type="submission" date="2021-01" db="EMBL/GenBank/DDBJ databases">
        <title>A chromosome-scale assembly of European eel, Anguilla anguilla.</title>
        <authorList>
            <person name="Henkel C."/>
            <person name="Jong-Raadsen S.A."/>
            <person name="Dufour S."/>
            <person name="Weltzien F.-A."/>
            <person name="Palstra A.P."/>
            <person name="Pelster B."/>
            <person name="Spaink H.P."/>
            <person name="Van Den Thillart G.E."/>
            <person name="Jansen H."/>
            <person name="Zahm M."/>
            <person name="Klopp C."/>
            <person name="Cedric C."/>
            <person name="Louis A."/>
            <person name="Berthelot C."/>
            <person name="Parey E."/>
            <person name="Roest Crollius H."/>
            <person name="Montfort J."/>
            <person name="Robinson-Rechavi M."/>
            <person name="Bucao C."/>
            <person name="Bouchez O."/>
            <person name="Gislard M."/>
            <person name="Lluch J."/>
            <person name="Milhes M."/>
            <person name="Lampietro C."/>
            <person name="Lopez Roques C."/>
            <person name="Donnadieu C."/>
            <person name="Braasch I."/>
            <person name="Desvignes T."/>
            <person name="Postlethwait J."/>
            <person name="Bobe J."/>
            <person name="Guiguen Y."/>
            <person name="Dirks R."/>
        </authorList>
    </citation>
    <scope>NUCLEOTIDE SEQUENCE</scope>
    <source>
        <strain evidence="11">Tag_6206</strain>
        <tissue evidence="11">Liver</tissue>
    </source>
</reference>
<evidence type="ECO:0000256" key="7">
    <source>
        <dbReference type="SAM" id="Phobius"/>
    </source>
</evidence>
<comment type="subcellular location">
    <subcellularLocation>
        <location evidence="1">Membrane</location>
        <topology evidence="1">Multi-pass membrane protein</topology>
    </subcellularLocation>
</comment>
<dbReference type="AlphaFoldDB" id="A0A9D3MHD0"/>
<dbReference type="Pfam" id="PF00520">
    <property type="entry name" value="Ion_trans"/>
    <property type="match status" value="1"/>
</dbReference>
<feature type="domain" description="TRPM-like" evidence="10">
    <location>
        <begin position="114"/>
        <end position="352"/>
    </location>
</feature>
<keyword evidence="4 7" id="KW-0472">Membrane</keyword>
<accession>A0A9D3MHD0</accession>
<gene>
    <name evidence="11" type="ORF">ANANG_G00104690</name>
</gene>
<dbReference type="GO" id="GO:0051262">
    <property type="term" value="P:protein tetramerization"/>
    <property type="evidence" value="ECO:0007669"/>
    <property type="project" value="InterPro"/>
</dbReference>